<name>A0A955LW57_UNCKA</name>
<protein>
    <submittedName>
        <fullName evidence="1">Uncharacterized protein</fullName>
    </submittedName>
</protein>
<dbReference type="Proteomes" id="UP000699691">
    <property type="component" value="Unassembled WGS sequence"/>
</dbReference>
<reference evidence="1" key="2">
    <citation type="journal article" date="2021" name="Microbiome">
        <title>Successional dynamics and alternative stable states in a saline activated sludge microbial community over 9 years.</title>
        <authorList>
            <person name="Wang Y."/>
            <person name="Ye J."/>
            <person name="Ju F."/>
            <person name="Liu L."/>
            <person name="Boyd J.A."/>
            <person name="Deng Y."/>
            <person name="Parks D.H."/>
            <person name="Jiang X."/>
            <person name="Yin X."/>
            <person name="Woodcroft B.J."/>
            <person name="Tyson G.W."/>
            <person name="Hugenholtz P."/>
            <person name="Polz M.F."/>
            <person name="Zhang T."/>
        </authorList>
    </citation>
    <scope>NUCLEOTIDE SEQUENCE</scope>
    <source>
        <strain evidence="1">HKST-UBA02</strain>
    </source>
</reference>
<sequence>MSEMRTEKWHMVVVSNDHLVLASDDDPFRYFVDENRENREGLTPRRRINLAKRFYKFNDVFDWAREQAQLHNVVIVIVYPGNDDKYEEVFPKK</sequence>
<gene>
    <name evidence="1" type="ORF">KC573_00685</name>
</gene>
<comment type="caution">
    <text evidence="1">The sequence shown here is derived from an EMBL/GenBank/DDBJ whole genome shotgun (WGS) entry which is preliminary data.</text>
</comment>
<organism evidence="1 2">
    <name type="scientific">candidate division WWE3 bacterium</name>
    <dbReference type="NCBI Taxonomy" id="2053526"/>
    <lineage>
        <taxon>Bacteria</taxon>
        <taxon>Katanobacteria</taxon>
    </lineage>
</organism>
<accession>A0A955LW57</accession>
<proteinExistence type="predicted"/>
<dbReference type="EMBL" id="JAGQKY010000017">
    <property type="protein sequence ID" value="MCA9397319.1"/>
    <property type="molecule type" value="Genomic_DNA"/>
</dbReference>
<evidence type="ECO:0000313" key="1">
    <source>
        <dbReference type="EMBL" id="MCA9397319.1"/>
    </source>
</evidence>
<dbReference type="AlphaFoldDB" id="A0A955LW57"/>
<evidence type="ECO:0000313" key="2">
    <source>
        <dbReference type="Proteomes" id="UP000699691"/>
    </source>
</evidence>
<reference evidence="1" key="1">
    <citation type="submission" date="2020-04" db="EMBL/GenBank/DDBJ databases">
        <authorList>
            <person name="Zhang T."/>
        </authorList>
    </citation>
    <scope>NUCLEOTIDE SEQUENCE</scope>
    <source>
        <strain evidence="1">HKST-UBA02</strain>
    </source>
</reference>